<evidence type="ECO:0000313" key="1">
    <source>
        <dbReference type="EMBL" id="MDQ0344803.1"/>
    </source>
</evidence>
<protein>
    <recommendedName>
        <fullName evidence="3">DUF2920 family protein</fullName>
    </recommendedName>
</protein>
<organism evidence="1 2">
    <name type="scientific">Lederbergia wuyishanensis</name>
    <dbReference type="NCBI Taxonomy" id="1347903"/>
    <lineage>
        <taxon>Bacteria</taxon>
        <taxon>Bacillati</taxon>
        <taxon>Bacillota</taxon>
        <taxon>Bacilli</taxon>
        <taxon>Bacillales</taxon>
        <taxon>Bacillaceae</taxon>
        <taxon>Lederbergia</taxon>
    </lineage>
</organism>
<accession>A0ABU0D8U9</accession>
<dbReference type="SUPFAM" id="SSF53474">
    <property type="entry name" value="alpha/beta-Hydrolases"/>
    <property type="match status" value="1"/>
</dbReference>
<dbReference type="EMBL" id="JAUSUO010000011">
    <property type="protein sequence ID" value="MDQ0344803.1"/>
    <property type="molecule type" value="Genomic_DNA"/>
</dbReference>
<dbReference type="Proteomes" id="UP001232343">
    <property type="component" value="Unassembled WGS sequence"/>
</dbReference>
<sequence>MSKDYKLHWPSHPNIYGGDGLRKFNIYFSEPDQGVNEETGILLLIPGFGGNASSNVYKKMRKNFADQYNLVVVQCDYFGQEFMQGSNSVQMNFSRDELSGIFSSSEIENIFKDGFNGREFIEIGSKYPINLSLKEILNETVDNFNDMGLMQAMDHLTAIYYVINILKDNGLTFNMNKIIAYGHSHGAYLCYLCNAMAPHLFSLLIDNSAWLQPVYLHSSRLLFSKIGNMTLQTEFDYLVRKLEYDADILDLAVIYKKFENSCIIESFHGTTDNLISHIDKKQFCKFINHCSFHEISTPSVDGEIFKSTDHGLDADFLKMFDYVMKNREFDIREIIHPKPVSYQTKKNCYTVQYEEGLPLLTVKSV</sequence>
<name>A0ABU0D8U9_9BACI</name>
<evidence type="ECO:0008006" key="3">
    <source>
        <dbReference type="Google" id="ProtNLM"/>
    </source>
</evidence>
<dbReference type="RefSeq" id="WP_244681220.1">
    <property type="nucleotide sequence ID" value="NZ_JALIRM010000004.1"/>
</dbReference>
<dbReference type="InterPro" id="IPR029058">
    <property type="entry name" value="AB_hydrolase_fold"/>
</dbReference>
<evidence type="ECO:0000313" key="2">
    <source>
        <dbReference type="Proteomes" id="UP001232343"/>
    </source>
</evidence>
<dbReference type="InterPro" id="IPR022605">
    <property type="entry name" value="DUF2920"/>
</dbReference>
<proteinExistence type="predicted"/>
<keyword evidence="2" id="KW-1185">Reference proteome</keyword>
<dbReference type="Pfam" id="PF11144">
    <property type="entry name" value="DUF2920"/>
    <property type="match status" value="1"/>
</dbReference>
<gene>
    <name evidence="1" type="ORF">J2S14_003647</name>
</gene>
<comment type="caution">
    <text evidence="1">The sequence shown here is derived from an EMBL/GenBank/DDBJ whole genome shotgun (WGS) entry which is preliminary data.</text>
</comment>
<dbReference type="Gene3D" id="3.40.50.1820">
    <property type="entry name" value="alpha/beta hydrolase"/>
    <property type="match status" value="1"/>
</dbReference>
<reference evidence="1 2" key="1">
    <citation type="submission" date="2023-07" db="EMBL/GenBank/DDBJ databases">
        <title>Genomic Encyclopedia of Type Strains, Phase IV (KMG-IV): sequencing the most valuable type-strain genomes for metagenomic binning, comparative biology and taxonomic classification.</title>
        <authorList>
            <person name="Goeker M."/>
        </authorList>
    </citation>
    <scope>NUCLEOTIDE SEQUENCE [LARGE SCALE GENOMIC DNA]</scope>
    <source>
        <strain evidence="1 2">DSM 27848</strain>
    </source>
</reference>